<proteinExistence type="predicted"/>
<reference evidence="1 2" key="1">
    <citation type="journal article" date="2018" name="PLoS ONE">
        <title>The draft genome of Kipferlia bialata reveals reductive genome evolution in fornicate parasites.</title>
        <authorList>
            <person name="Tanifuji G."/>
            <person name="Takabayashi S."/>
            <person name="Kume K."/>
            <person name="Takagi M."/>
            <person name="Nakayama T."/>
            <person name="Kamikawa R."/>
            <person name="Inagaki Y."/>
            <person name="Hashimoto T."/>
        </authorList>
    </citation>
    <scope>NUCLEOTIDE SEQUENCE [LARGE SCALE GENOMIC DNA]</scope>
    <source>
        <strain evidence="1">NY0173</strain>
    </source>
</reference>
<protein>
    <submittedName>
        <fullName evidence="1">Uncharacterized protein</fullName>
    </submittedName>
</protein>
<feature type="non-terminal residue" evidence="1">
    <location>
        <position position="1"/>
    </location>
</feature>
<keyword evidence="2" id="KW-1185">Reference proteome</keyword>
<organism evidence="1 2">
    <name type="scientific">Kipferlia bialata</name>
    <dbReference type="NCBI Taxonomy" id="797122"/>
    <lineage>
        <taxon>Eukaryota</taxon>
        <taxon>Metamonada</taxon>
        <taxon>Carpediemonas-like organisms</taxon>
        <taxon>Kipferlia</taxon>
    </lineage>
</organism>
<gene>
    <name evidence="1" type="ORF">KIPB_013787</name>
</gene>
<dbReference type="Proteomes" id="UP000265618">
    <property type="component" value="Unassembled WGS sequence"/>
</dbReference>
<comment type="caution">
    <text evidence="1">The sequence shown here is derived from an EMBL/GenBank/DDBJ whole genome shotgun (WGS) entry which is preliminary data.</text>
</comment>
<dbReference type="AlphaFoldDB" id="A0A9K3D8B4"/>
<evidence type="ECO:0000313" key="2">
    <source>
        <dbReference type="Proteomes" id="UP000265618"/>
    </source>
</evidence>
<name>A0A9K3D8B4_9EUKA</name>
<dbReference type="EMBL" id="BDIP01006737">
    <property type="protein sequence ID" value="GIQ90834.1"/>
    <property type="molecule type" value="Genomic_DNA"/>
</dbReference>
<sequence length="50" mass="5276">MVRVPTLDAATAAAMDAELCTKDTSLFELPQLVELAGQCVSNAALSMLHK</sequence>
<accession>A0A9K3D8B4</accession>
<evidence type="ECO:0000313" key="1">
    <source>
        <dbReference type="EMBL" id="GIQ90834.1"/>
    </source>
</evidence>